<sequence length="181" mass="20188">MVIFAPLSFGKPVTYIIDPSHTFPAFEADHMGGLSIWRGKVNSTSGEIVLDKRNKSGTVNVVMEMSSIDFGHDEMNKHAKGDDMFDIEKYPQAMYEGVLINFQDGAPTKIEGELTLHGITKKVDLEIKAFKCRLHPFKLKQVCGADARGNIMRDDFGISYAKMLGFKMDVALRISVEAIKK</sequence>
<dbReference type="InterPro" id="IPR007372">
    <property type="entry name" value="Lipid/polyisoprenoid-bd_YceI"/>
</dbReference>
<protein>
    <submittedName>
        <fullName evidence="2">Polyisoprenoid-binding protein</fullName>
    </submittedName>
</protein>
<dbReference type="AlphaFoldDB" id="A0A520M9F5"/>
<dbReference type="SUPFAM" id="SSF101874">
    <property type="entry name" value="YceI-like"/>
    <property type="match status" value="1"/>
</dbReference>
<dbReference type="Gene3D" id="2.40.128.110">
    <property type="entry name" value="Lipid/polyisoprenoid-binding, YceI-like"/>
    <property type="match status" value="1"/>
</dbReference>
<proteinExistence type="predicted"/>
<name>A0A520M9F5_9GAMM</name>
<evidence type="ECO:0000259" key="1">
    <source>
        <dbReference type="SMART" id="SM00867"/>
    </source>
</evidence>
<dbReference type="InterPro" id="IPR036761">
    <property type="entry name" value="TTHA0802/YceI-like_sf"/>
</dbReference>
<accession>A0A520M9F5</accession>
<evidence type="ECO:0000313" key="3">
    <source>
        <dbReference type="Proteomes" id="UP000315889"/>
    </source>
</evidence>
<dbReference type="EMBL" id="SHBP01000034">
    <property type="protein sequence ID" value="RZO17872.1"/>
    <property type="molecule type" value="Genomic_DNA"/>
</dbReference>
<organism evidence="2 3">
    <name type="scientific">SAR92 clade bacterium</name>
    <dbReference type="NCBI Taxonomy" id="2315479"/>
    <lineage>
        <taxon>Bacteria</taxon>
        <taxon>Pseudomonadati</taxon>
        <taxon>Pseudomonadota</taxon>
        <taxon>Gammaproteobacteria</taxon>
        <taxon>Cellvibrionales</taxon>
        <taxon>Porticoccaceae</taxon>
        <taxon>SAR92 clade</taxon>
    </lineage>
</organism>
<feature type="domain" description="Lipid/polyisoprenoid-binding YceI-like" evidence="1">
    <location>
        <begin position="14"/>
        <end position="179"/>
    </location>
</feature>
<dbReference type="Proteomes" id="UP000315889">
    <property type="component" value="Unassembled WGS sequence"/>
</dbReference>
<reference evidence="2 3" key="1">
    <citation type="submission" date="2019-02" db="EMBL/GenBank/DDBJ databases">
        <title>Prokaryotic population dynamics and viral predation in marine succession experiment using metagenomics: the confinement effect.</title>
        <authorList>
            <person name="Haro-Moreno J.M."/>
            <person name="Rodriguez-Valera F."/>
            <person name="Lopez-Perez M."/>
        </authorList>
    </citation>
    <scope>NUCLEOTIDE SEQUENCE [LARGE SCALE GENOMIC DNA]</scope>
    <source>
        <strain evidence="2">MED-G170</strain>
    </source>
</reference>
<dbReference type="PANTHER" id="PTHR34406:SF2">
    <property type="entry name" value="PERIPLASMIC PROTEIN"/>
    <property type="match status" value="1"/>
</dbReference>
<dbReference type="Pfam" id="PF04264">
    <property type="entry name" value="YceI"/>
    <property type="match status" value="1"/>
</dbReference>
<comment type="caution">
    <text evidence="2">The sequence shown here is derived from an EMBL/GenBank/DDBJ whole genome shotgun (WGS) entry which is preliminary data.</text>
</comment>
<dbReference type="PANTHER" id="PTHR34406">
    <property type="entry name" value="PROTEIN YCEI"/>
    <property type="match status" value="1"/>
</dbReference>
<gene>
    <name evidence="2" type="ORF">EVB03_10245</name>
</gene>
<dbReference type="SMART" id="SM00867">
    <property type="entry name" value="YceI"/>
    <property type="match status" value="1"/>
</dbReference>
<evidence type="ECO:0000313" key="2">
    <source>
        <dbReference type="EMBL" id="RZO17872.1"/>
    </source>
</evidence>